<name>A0ACC1D739_9NEOP</name>
<gene>
    <name evidence="1" type="ORF">K1T71_004226</name>
</gene>
<evidence type="ECO:0000313" key="1">
    <source>
        <dbReference type="EMBL" id="KAJ0179635.1"/>
    </source>
</evidence>
<protein>
    <submittedName>
        <fullName evidence="1">Uncharacterized protein</fullName>
    </submittedName>
</protein>
<proteinExistence type="predicted"/>
<sequence>MDVIMTLMTLSTNIASECGCGQGAGGGDGAMASRRVTRKWEVFAGRNRFWCDGRLMTAPHPGVFVLTLALICGTCALHFAFDCPYLAARVSPAVPAVGAALFLFTLSALLRTALSDPGIIPRAAPSEAAALDGVAATPDAAAAAGAGAAGGANARPPPRAREVLVRGLPVKLKYCFTCKMFRPPRASHCSLCDNCVDRFDHHCPWVGNCVGKRNYRYFYTFVVSLSFLAVFVFACAVTHLALAARGAGIAAALRGSPASALVAAVCFLSVWSVLGLAGFHTYLASTDQTTNEDIKGSFSTRRGVSNPNPYSRGNACANCWHVLCGPLAPSLIDRRGVFTIDLKDELPPSFGPTTNPKGPVKGGEKSFYSRFLSAISSPTGAPSPPQQAGSRPTRFEPLDESEEEEFLSNTFEDMDVTAPPLRSLRDELSRPRANSAPPPPPPPEVEMNMAANLERMTLLMESRFAAIEEQMRSAREVARNEALRRYLALDDLDAMMESSSSLSSSKTKRRDRPPKPPPRRRQLPKRRTPSGAEAAPQPQGSTWVWRMPRRHSWRPNARS</sequence>
<dbReference type="Proteomes" id="UP000824533">
    <property type="component" value="Linkage Group LG07"/>
</dbReference>
<keyword evidence="2" id="KW-1185">Reference proteome</keyword>
<accession>A0ACC1D739</accession>
<dbReference type="EMBL" id="CM034393">
    <property type="protein sequence ID" value="KAJ0179635.1"/>
    <property type="molecule type" value="Genomic_DNA"/>
</dbReference>
<reference evidence="1 2" key="1">
    <citation type="journal article" date="2021" name="Front. Genet.">
        <title>Chromosome-Level Genome Assembly Reveals Significant Gene Expansion in the Toll and IMD Signaling Pathways of Dendrolimus kikuchii.</title>
        <authorList>
            <person name="Zhou J."/>
            <person name="Wu P."/>
            <person name="Xiong Z."/>
            <person name="Liu N."/>
            <person name="Zhao N."/>
            <person name="Ji M."/>
            <person name="Qiu Y."/>
            <person name="Yang B."/>
        </authorList>
    </citation>
    <scope>NUCLEOTIDE SEQUENCE [LARGE SCALE GENOMIC DNA]</scope>
    <source>
        <strain evidence="1">Ann1</strain>
    </source>
</reference>
<comment type="caution">
    <text evidence="1">The sequence shown here is derived from an EMBL/GenBank/DDBJ whole genome shotgun (WGS) entry which is preliminary data.</text>
</comment>
<organism evidence="1 2">
    <name type="scientific">Dendrolimus kikuchii</name>
    <dbReference type="NCBI Taxonomy" id="765133"/>
    <lineage>
        <taxon>Eukaryota</taxon>
        <taxon>Metazoa</taxon>
        <taxon>Ecdysozoa</taxon>
        <taxon>Arthropoda</taxon>
        <taxon>Hexapoda</taxon>
        <taxon>Insecta</taxon>
        <taxon>Pterygota</taxon>
        <taxon>Neoptera</taxon>
        <taxon>Endopterygota</taxon>
        <taxon>Lepidoptera</taxon>
        <taxon>Glossata</taxon>
        <taxon>Ditrysia</taxon>
        <taxon>Bombycoidea</taxon>
        <taxon>Lasiocampidae</taxon>
        <taxon>Dendrolimus</taxon>
    </lineage>
</organism>
<evidence type="ECO:0000313" key="2">
    <source>
        <dbReference type="Proteomes" id="UP000824533"/>
    </source>
</evidence>